<dbReference type="EMBL" id="LAZP02000182">
    <property type="protein sequence ID" value="PFH59671.1"/>
    <property type="molecule type" value="Genomic_DNA"/>
</dbReference>
<reference evidence="5 6" key="2">
    <citation type="journal article" date="2017" name="Sci. Rep.">
        <title>Ant-infecting Ophiocordyceps genomes reveal a high diversity of potential behavioral manipulation genes and a possible major role for enterotoxins.</title>
        <authorList>
            <person name="de Bekker C."/>
            <person name="Ohm R.A."/>
            <person name="Evans H.C."/>
            <person name="Brachmann A."/>
            <person name="Hughes D.P."/>
        </authorList>
    </citation>
    <scope>NUCLEOTIDE SEQUENCE [LARGE SCALE GENOMIC DNA]</scope>
    <source>
        <strain evidence="5 6">SC16a</strain>
    </source>
</reference>
<comment type="catalytic activity">
    <reaction evidence="3">
        <text>an aldehyde + NAD(+) + H2O = a carboxylate + NADH + 2 H(+)</text>
        <dbReference type="Rhea" id="RHEA:16185"/>
        <dbReference type="ChEBI" id="CHEBI:15377"/>
        <dbReference type="ChEBI" id="CHEBI:15378"/>
        <dbReference type="ChEBI" id="CHEBI:17478"/>
        <dbReference type="ChEBI" id="CHEBI:29067"/>
        <dbReference type="ChEBI" id="CHEBI:57540"/>
        <dbReference type="ChEBI" id="CHEBI:57945"/>
        <dbReference type="EC" id="1.2.1.3"/>
    </reaction>
</comment>
<dbReference type="GO" id="GO:0004029">
    <property type="term" value="F:aldehyde dehydrogenase (NAD+) activity"/>
    <property type="evidence" value="ECO:0007669"/>
    <property type="project" value="UniProtKB-EC"/>
</dbReference>
<dbReference type="InterPro" id="IPR015590">
    <property type="entry name" value="Aldehyde_DH_dom"/>
</dbReference>
<accession>A0A2A9PF82</accession>
<dbReference type="AlphaFoldDB" id="A0A2A9PF82"/>
<sequence length="131" mass="14640">MNWTRFDNIIAGKTRGADTTRSGVSPQTVTPLWSVPVATASDVEDSVAAAKEALAAWSRRTYENRVLLLERFADLYLDHAAEFSKLLAHECGRTIENAAIEVSWAAQWLRYPSSFTLPEERLEDESKVVTP</sequence>
<dbReference type="Pfam" id="PF00171">
    <property type="entry name" value="Aldedh"/>
    <property type="match status" value="1"/>
</dbReference>
<protein>
    <recommendedName>
        <fullName evidence="2">aldehyde dehydrogenase (NAD(+))</fullName>
        <ecNumber evidence="2">1.2.1.3</ecNumber>
    </recommendedName>
</protein>
<reference evidence="5 6" key="1">
    <citation type="journal article" date="2015" name="BMC Genomics">
        <title>Gene expression during zombie ant biting behavior reflects the complexity underlying fungal parasitic behavioral manipulation.</title>
        <authorList>
            <person name="de Bekker C."/>
            <person name="Ohm R.A."/>
            <person name="Loreto R.G."/>
            <person name="Sebastian A."/>
            <person name="Albert I."/>
            <person name="Merrow M."/>
            <person name="Brachmann A."/>
            <person name="Hughes D.P."/>
        </authorList>
    </citation>
    <scope>NUCLEOTIDE SEQUENCE [LARGE SCALE GENOMIC DNA]</scope>
    <source>
        <strain evidence="5 6">SC16a</strain>
    </source>
</reference>
<evidence type="ECO:0000256" key="1">
    <source>
        <dbReference type="ARBA" id="ARBA00009986"/>
    </source>
</evidence>
<feature type="domain" description="Aldehyde dehydrogenase" evidence="4">
    <location>
        <begin position="20"/>
        <end position="111"/>
    </location>
</feature>
<dbReference type="OrthoDB" id="310895at2759"/>
<dbReference type="EC" id="1.2.1.3" evidence="2"/>
<evidence type="ECO:0000313" key="6">
    <source>
        <dbReference type="Proteomes" id="UP000037136"/>
    </source>
</evidence>
<dbReference type="STRING" id="268505.A0A2A9PF82"/>
<evidence type="ECO:0000313" key="5">
    <source>
        <dbReference type="EMBL" id="PFH59671.1"/>
    </source>
</evidence>
<dbReference type="PANTHER" id="PTHR11699">
    <property type="entry name" value="ALDEHYDE DEHYDROGENASE-RELATED"/>
    <property type="match status" value="1"/>
</dbReference>
<dbReference type="Proteomes" id="UP000037136">
    <property type="component" value="Unassembled WGS sequence"/>
</dbReference>
<comment type="similarity">
    <text evidence="1">Belongs to the aldehyde dehydrogenase family.</text>
</comment>
<evidence type="ECO:0000259" key="4">
    <source>
        <dbReference type="Pfam" id="PF00171"/>
    </source>
</evidence>
<dbReference type="SUPFAM" id="SSF53720">
    <property type="entry name" value="ALDH-like"/>
    <property type="match status" value="1"/>
</dbReference>
<organism evidence="5 6">
    <name type="scientific">Ophiocordyceps unilateralis</name>
    <name type="common">Zombie-ant fungus</name>
    <name type="synonym">Torrubia unilateralis</name>
    <dbReference type="NCBI Taxonomy" id="268505"/>
    <lineage>
        <taxon>Eukaryota</taxon>
        <taxon>Fungi</taxon>
        <taxon>Dikarya</taxon>
        <taxon>Ascomycota</taxon>
        <taxon>Pezizomycotina</taxon>
        <taxon>Sordariomycetes</taxon>
        <taxon>Hypocreomycetidae</taxon>
        <taxon>Hypocreales</taxon>
        <taxon>Ophiocordycipitaceae</taxon>
        <taxon>Ophiocordyceps</taxon>
    </lineage>
</organism>
<name>A0A2A9PF82_OPHUN</name>
<keyword evidence="6" id="KW-1185">Reference proteome</keyword>
<proteinExistence type="inferred from homology"/>
<gene>
    <name evidence="5" type="ORF">XA68_12049</name>
</gene>
<evidence type="ECO:0000256" key="2">
    <source>
        <dbReference type="ARBA" id="ARBA00024226"/>
    </source>
</evidence>
<evidence type="ECO:0000256" key="3">
    <source>
        <dbReference type="ARBA" id="ARBA00049194"/>
    </source>
</evidence>
<dbReference type="InterPro" id="IPR016161">
    <property type="entry name" value="Ald_DH/histidinol_DH"/>
</dbReference>
<dbReference type="Gene3D" id="3.40.605.10">
    <property type="entry name" value="Aldehyde Dehydrogenase, Chain A, domain 1"/>
    <property type="match status" value="1"/>
</dbReference>
<dbReference type="InterPro" id="IPR016162">
    <property type="entry name" value="Ald_DH_N"/>
</dbReference>
<comment type="caution">
    <text evidence="5">The sequence shown here is derived from an EMBL/GenBank/DDBJ whole genome shotgun (WGS) entry which is preliminary data.</text>
</comment>